<dbReference type="EMBL" id="CP002098">
    <property type="protein sequence ID" value="ADM27602.1"/>
    <property type="molecule type" value="Genomic_DNA"/>
</dbReference>
<name>E0STC5_IGNAA</name>
<keyword evidence="2" id="KW-1185">Reference proteome</keyword>
<evidence type="ECO:0000313" key="2">
    <source>
        <dbReference type="Proteomes" id="UP000001304"/>
    </source>
</evidence>
<dbReference type="KEGG" id="iag:Igag_0775"/>
<dbReference type="AlphaFoldDB" id="E0STC5"/>
<protein>
    <submittedName>
        <fullName evidence="1">Uncharacterized protein</fullName>
    </submittedName>
</protein>
<evidence type="ECO:0000313" key="1">
    <source>
        <dbReference type="EMBL" id="ADM27602.1"/>
    </source>
</evidence>
<proteinExistence type="predicted"/>
<accession>E0STC5</accession>
<organism evidence="1 2">
    <name type="scientific">Ignisphaera aggregans (strain DSM 17230 / JCM 13409 / AQ1.S1)</name>
    <dbReference type="NCBI Taxonomy" id="583356"/>
    <lineage>
        <taxon>Archaea</taxon>
        <taxon>Thermoproteota</taxon>
        <taxon>Thermoprotei</taxon>
        <taxon>Desulfurococcales</taxon>
        <taxon>Desulfurococcaceae</taxon>
        <taxon>Ignisphaera</taxon>
    </lineage>
</organism>
<dbReference type="STRING" id="583356.Igag_0775"/>
<gene>
    <name evidence="1" type="ordered locus">Igag_0775</name>
</gene>
<dbReference type="Proteomes" id="UP000001304">
    <property type="component" value="Chromosome"/>
</dbReference>
<reference evidence="1 2" key="1">
    <citation type="journal article" date="2010" name="Stand. Genomic Sci.">
        <title>Complete genome sequence of Ignisphaera aggregans type strain (AQ1.S1).</title>
        <authorList>
            <person name="Goker M."/>
            <person name="Held B."/>
            <person name="Lapidus A."/>
            <person name="Nolan M."/>
            <person name="Spring S."/>
            <person name="Yasawong M."/>
            <person name="Lucas S."/>
            <person name="Glavina Del Rio T."/>
            <person name="Tice H."/>
            <person name="Cheng J.F."/>
            <person name="Goodwin L."/>
            <person name="Tapia R."/>
            <person name="Pitluck S."/>
            <person name="Liolios K."/>
            <person name="Ivanova N."/>
            <person name="Mavromatis K."/>
            <person name="Mikhailova N."/>
            <person name="Pati A."/>
            <person name="Chen A."/>
            <person name="Palaniappan K."/>
            <person name="Brambilla E."/>
            <person name="Land M."/>
            <person name="Hauser L."/>
            <person name="Chang Y.J."/>
            <person name="Jeffries C.D."/>
            <person name="Brettin T."/>
            <person name="Detter J.C."/>
            <person name="Han C."/>
            <person name="Rohde M."/>
            <person name="Sikorski J."/>
            <person name="Woyke T."/>
            <person name="Bristow J."/>
            <person name="Eisen J.A."/>
            <person name="Markowitz V."/>
            <person name="Hugenholtz P."/>
            <person name="Kyrpides N.C."/>
            <person name="Klenk H.P."/>
        </authorList>
    </citation>
    <scope>NUCLEOTIDE SEQUENCE [LARGE SCALE GENOMIC DNA]</scope>
    <source>
        <strain evidence="2">DSM 17230 / JCM 13409 / AQ1.S1</strain>
    </source>
</reference>
<dbReference type="BioCyc" id="IAGG583356:GHAH-768-MONOMER"/>
<dbReference type="HOGENOM" id="CLU_1202613_0_0_2"/>
<sequence length="230" mass="26319">MNIYWDIVELPGVKVIPSKRFRKIVEKLLKALDDGLIDFVDLVKVSQYDLSSTKKSRGDVSSSINRISRATKADRRDILKETSSSYMFVTAVFYAIKDLDRESKLQFLIEPRLEPGSYTYDYAIYDPVEGRLKVVAEVKRLRSLANIGEYLETFMNKTEKCLATESIHRIALHIHLTPEILEKYQGVEELLLGLGKDIQLSKCKLTLITSSGDTLDEFMRILGNQIQHLI</sequence>